<dbReference type="Proteomes" id="UP000664940">
    <property type="component" value="Unassembled WGS sequence"/>
</dbReference>
<proteinExistence type="predicted"/>
<reference evidence="2 3" key="1">
    <citation type="journal article" date="2020" name="Nature">
        <title>Six reference-quality genomes reveal evolution of bat adaptations.</title>
        <authorList>
            <person name="Jebb D."/>
            <person name="Huang Z."/>
            <person name="Pippel M."/>
            <person name="Hughes G.M."/>
            <person name="Lavrichenko K."/>
            <person name="Devanna P."/>
            <person name="Winkler S."/>
            <person name="Jermiin L.S."/>
            <person name="Skirmuntt E.C."/>
            <person name="Katzourakis A."/>
            <person name="Burkitt-Gray L."/>
            <person name="Ray D.A."/>
            <person name="Sullivan K.A.M."/>
            <person name="Roscito J.G."/>
            <person name="Kirilenko B.M."/>
            <person name="Davalos L.M."/>
            <person name="Corthals A.P."/>
            <person name="Power M.L."/>
            <person name="Jones G."/>
            <person name="Ransome R.D."/>
            <person name="Dechmann D.K.N."/>
            <person name="Locatelli A.G."/>
            <person name="Puechmaille S.J."/>
            <person name="Fedrigo O."/>
            <person name="Jarvis E.D."/>
            <person name="Hiller M."/>
            <person name="Vernes S.C."/>
            <person name="Myers E.W."/>
            <person name="Teeling E.C."/>
        </authorList>
    </citation>
    <scope>NUCLEOTIDE SEQUENCE [LARGE SCALE GENOMIC DNA]</scope>
    <source>
        <strain evidence="2">Bat1K_MPI-CBG_1</strain>
    </source>
</reference>
<protein>
    <submittedName>
        <fullName evidence="2">Uncharacterized protein</fullName>
    </submittedName>
</protein>
<dbReference type="EMBL" id="JABVXQ010000003">
    <property type="protein sequence ID" value="KAF6120046.1"/>
    <property type="molecule type" value="Genomic_DNA"/>
</dbReference>
<dbReference type="AlphaFoldDB" id="A0A834B1T0"/>
<organism evidence="2 3">
    <name type="scientific">Phyllostomus discolor</name>
    <name type="common">pale spear-nosed bat</name>
    <dbReference type="NCBI Taxonomy" id="89673"/>
    <lineage>
        <taxon>Eukaryota</taxon>
        <taxon>Metazoa</taxon>
        <taxon>Chordata</taxon>
        <taxon>Craniata</taxon>
        <taxon>Vertebrata</taxon>
        <taxon>Euteleostomi</taxon>
        <taxon>Mammalia</taxon>
        <taxon>Eutheria</taxon>
        <taxon>Laurasiatheria</taxon>
        <taxon>Chiroptera</taxon>
        <taxon>Yangochiroptera</taxon>
        <taxon>Phyllostomidae</taxon>
        <taxon>Phyllostominae</taxon>
        <taxon>Phyllostomus</taxon>
    </lineage>
</organism>
<gene>
    <name evidence="2" type="ORF">HJG60_010372</name>
</gene>
<evidence type="ECO:0000313" key="3">
    <source>
        <dbReference type="Proteomes" id="UP000664940"/>
    </source>
</evidence>
<name>A0A834B1T0_9CHIR</name>
<evidence type="ECO:0000256" key="1">
    <source>
        <dbReference type="SAM" id="MobiDB-lite"/>
    </source>
</evidence>
<feature type="region of interest" description="Disordered" evidence="1">
    <location>
        <begin position="1"/>
        <end position="21"/>
    </location>
</feature>
<comment type="caution">
    <text evidence="2">The sequence shown here is derived from an EMBL/GenBank/DDBJ whole genome shotgun (WGS) entry which is preliminary data.</text>
</comment>
<feature type="region of interest" description="Disordered" evidence="1">
    <location>
        <begin position="96"/>
        <end position="120"/>
    </location>
</feature>
<accession>A0A834B1T0</accession>
<sequence>MESWANMRYSSVATSGDRSRQPIQAGIEADQTNPGLGLGRCSCTRAVPCAVRAGNHPPRGDAFHLGCHQGCGFFPDGFPADASQCGGEKVIYSNSGGTTKRAHTETPRAGTVPPTCKRGGTNPNTALSWRRCVEFSHSFGL</sequence>
<evidence type="ECO:0000313" key="2">
    <source>
        <dbReference type="EMBL" id="KAF6120046.1"/>
    </source>
</evidence>